<evidence type="ECO:0000259" key="12">
    <source>
        <dbReference type="Pfam" id="PF00266"/>
    </source>
</evidence>
<dbReference type="GO" id="GO:0004648">
    <property type="term" value="F:O-phospho-L-serine:2-oxoglutarate aminotransferase activity"/>
    <property type="evidence" value="ECO:0007669"/>
    <property type="project" value="UniProtKB-EC"/>
</dbReference>
<feature type="binding site" evidence="11">
    <location>
        <begin position="236"/>
        <end position="237"/>
    </location>
    <ligand>
        <name>pyridoxal 5'-phosphate</name>
        <dbReference type="ChEBI" id="CHEBI:597326"/>
    </ligand>
</feature>
<evidence type="ECO:0000256" key="8">
    <source>
        <dbReference type="ARBA" id="ARBA00023299"/>
    </source>
</evidence>
<evidence type="ECO:0000313" key="14">
    <source>
        <dbReference type="Proteomes" id="UP001228690"/>
    </source>
</evidence>
<evidence type="ECO:0000256" key="6">
    <source>
        <dbReference type="ARBA" id="ARBA00022898"/>
    </source>
</evidence>
<comment type="pathway">
    <text evidence="11">Cofactor biosynthesis; pyridoxine 5'-phosphate biosynthesis; pyridoxine 5'-phosphate from D-erythrose 4-phosphate: step 3/5.</text>
</comment>
<comment type="similarity">
    <text evidence="2 11">Belongs to the class-V pyridoxal-phosphate-dependent aminotransferase family. SerC subfamily.</text>
</comment>
<feature type="domain" description="Aminotransferase class V" evidence="12">
    <location>
        <begin position="6"/>
        <end position="348"/>
    </location>
</feature>
<dbReference type="Pfam" id="PF00266">
    <property type="entry name" value="Aminotran_5"/>
    <property type="match status" value="1"/>
</dbReference>
<dbReference type="NCBIfam" id="TIGR01364">
    <property type="entry name" value="serC_1"/>
    <property type="match status" value="1"/>
</dbReference>
<dbReference type="EMBL" id="CP123443">
    <property type="protein sequence ID" value="WGK68990.1"/>
    <property type="molecule type" value="Genomic_DNA"/>
</dbReference>
<dbReference type="PIRSF" id="PIRSF000525">
    <property type="entry name" value="SerC"/>
    <property type="match status" value="1"/>
</dbReference>
<dbReference type="SUPFAM" id="SSF53383">
    <property type="entry name" value="PLP-dependent transferases"/>
    <property type="match status" value="1"/>
</dbReference>
<keyword evidence="6 11" id="KW-0663">Pyridoxal phosphate</keyword>
<keyword evidence="8 11" id="KW-0718">Serine biosynthesis</keyword>
<comment type="function">
    <text evidence="11">Catalyzes the reversible conversion of 3-phosphohydroxypyruvate to phosphoserine and of 3-hydroxy-2-oxo-4-phosphonooxybutanoate to phosphohydroxythreonine.</text>
</comment>
<comment type="catalytic activity">
    <reaction evidence="9 11">
        <text>4-(phosphooxy)-L-threonine + 2-oxoglutarate = (R)-3-hydroxy-2-oxo-4-phosphooxybutanoate + L-glutamate</text>
        <dbReference type="Rhea" id="RHEA:16573"/>
        <dbReference type="ChEBI" id="CHEBI:16810"/>
        <dbReference type="ChEBI" id="CHEBI:29985"/>
        <dbReference type="ChEBI" id="CHEBI:58452"/>
        <dbReference type="ChEBI" id="CHEBI:58538"/>
        <dbReference type="EC" id="2.6.1.52"/>
    </reaction>
</comment>
<keyword evidence="5 11" id="KW-0808">Transferase</keyword>
<evidence type="ECO:0000313" key="13">
    <source>
        <dbReference type="EMBL" id="WGK68990.1"/>
    </source>
</evidence>
<dbReference type="Gene3D" id="3.90.1150.10">
    <property type="entry name" value="Aspartate Aminotransferase, domain 1"/>
    <property type="match status" value="1"/>
</dbReference>
<feature type="modified residue" description="N6-(pyridoxal phosphate)lysine" evidence="11">
    <location>
        <position position="195"/>
    </location>
</feature>
<keyword evidence="4 11" id="KW-0028">Amino-acid biosynthesis</keyword>
<accession>A0ABY8MG53</accession>
<proteinExistence type="inferred from homology"/>
<dbReference type="InterPro" id="IPR015422">
    <property type="entry name" value="PyrdxlP-dep_Trfase_small"/>
</dbReference>
<protein>
    <recommendedName>
        <fullName evidence="11">Phosphoserine aminotransferase</fullName>
        <ecNumber evidence="11">2.6.1.52</ecNumber>
    </recommendedName>
    <alternativeName>
        <fullName evidence="11">Phosphohydroxythreonine aminotransferase</fullName>
        <shortName evidence="11">PSAT</shortName>
    </alternativeName>
</protein>
<feature type="binding site" evidence="11">
    <location>
        <position position="152"/>
    </location>
    <ligand>
        <name>pyridoxal 5'-phosphate</name>
        <dbReference type="ChEBI" id="CHEBI:597326"/>
    </ligand>
</feature>
<evidence type="ECO:0000256" key="10">
    <source>
        <dbReference type="ARBA" id="ARBA00049007"/>
    </source>
</evidence>
<comment type="caution">
    <text evidence="11">Lacks conserved residue(s) required for the propagation of feature annotation.</text>
</comment>
<dbReference type="InterPro" id="IPR015424">
    <property type="entry name" value="PyrdxlP-dep_Trfase"/>
</dbReference>
<comment type="cofactor">
    <cofactor evidence="11">
        <name>pyridoxal 5'-phosphate</name>
        <dbReference type="ChEBI" id="CHEBI:597326"/>
    </cofactor>
    <text evidence="11">Binds 1 pyridoxal phosphate per subunit.</text>
</comment>
<dbReference type="Proteomes" id="UP001228690">
    <property type="component" value="Chromosome"/>
</dbReference>
<dbReference type="Gene3D" id="3.40.640.10">
    <property type="entry name" value="Type I PLP-dependent aspartate aminotransferase-like (Major domain)"/>
    <property type="match status" value="1"/>
</dbReference>
<organism evidence="13 14">
    <name type="scientific">Candidatus Haliotispira prima</name>
    <dbReference type="NCBI Taxonomy" id="3034016"/>
    <lineage>
        <taxon>Bacteria</taxon>
        <taxon>Pseudomonadati</taxon>
        <taxon>Spirochaetota</taxon>
        <taxon>Spirochaetia</taxon>
        <taxon>Spirochaetales</taxon>
        <taxon>Spirochaetaceae</taxon>
        <taxon>Candidatus Haliotispira</taxon>
    </lineage>
</organism>
<feature type="binding site" evidence="11">
    <location>
        <position position="194"/>
    </location>
    <ligand>
        <name>pyridoxal 5'-phosphate</name>
        <dbReference type="ChEBI" id="CHEBI:597326"/>
    </ligand>
</feature>
<dbReference type="EC" id="2.6.1.52" evidence="11"/>
<evidence type="ECO:0000256" key="7">
    <source>
        <dbReference type="ARBA" id="ARBA00023096"/>
    </source>
</evidence>
<dbReference type="PANTHER" id="PTHR43247:SF1">
    <property type="entry name" value="PHOSPHOSERINE AMINOTRANSFERASE"/>
    <property type="match status" value="1"/>
</dbReference>
<keyword evidence="14" id="KW-1185">Reference proteome</keyword>
<dbReference type="NCBIfam" id="NF003764">
    <property type="entry name" value="PRK05355.1"/>
    <property type="match status" value="1"/>
</dbReference>
<evidence type="ECO:0000256" key="9">
    <source>
        <dbReference type="ARBA" id="ARBA00047630"/>
    </source>
</evidence>
<dbReference type="InterPro" id="IPR015421">
    <property type="entry name" value="PyrdxlP-dep_Trfase_major"/>
</dbReference>
<evidence type="ECO:0000256" key="2">
    <source>
        <dbReference type="ARBA" id="ARBA00006904"/>
    </source>
</evidence>
<dbReference type="PANTHER" id="PTHR43247">
    <property type="entry name" value="PHOSPHOSERINE AMINOTRANSFERASE"/>
    <property type="match status" value="1"/>
</dbReference>
<reference evidence="13 14" key="1">
    <citation type="submission" date="2023-04" db="EMBL/GenBank/DDBJ databases">
        <title>Spirochaete genome identified in red abalone sample constitutes a novel genus.</title>
        <authorList>
            <person name="Sharma S.P."/>
            <person name="Purcell C.M."/>
            <person name="Hyde J.R."/>
            <person name="Severin A.J."/>
        </authorList>
    </citation>
    <scope>NUCLEOTIDE SEQUENCE [LARGE SCALE GENOMIC DNA]</scope>
    <source>
        <strain evidence="13 14">SP-2023</strain>
    </source>
</reference>
<dbReference type="HAMAP" id="MF_00160">
    <property type="entry name" value="SerC_aminotrans_5"/>
    <property type="match status" value="1"/>
</dbReference>
<dbReference type="InterPro" id="IPR022278">
    <property type="entry name" value="Pser_aminoTfrase"/>
</dbReference>
<evidence type="ECO:0000256" key="4">
    <source>
        <dbReference type="ARBA" id="ARBA00022605"/>
    </source>
</evidence>
<evidence type="ECO:0000256" key="5">
    <source>
        <dbReference type="ARBA" id="ARBA00022679"/>
    </source>
</evidence>
<comment type="catalytic activity">
    <reaction evidence="10 11">
        <text>O-phospho-L-serine + 2-oxoglutarate = 3-phosphooxypyruvate + L-glutamate</text>
        <dbReference type="Rhea" id="RHEA:14329"/>
        <dbReference type="ChEBI" id="CHEBI:16810"/>
        <dbReference type="ChEBI" id="CHEBI:18110"/>
        <dbReference type="ChEBI" id="CHEBI:29985"/>
        <dbReference type="ChEBI" id="CHEBI:57524"/>
        <dbReference type="EC" id="2.6.1.52"/>
    </reaction>
</comment>
<keyword evidence="7 11" id="KW-0664">Pyridoxine biosynthesis</keyword>
<dbReference type="RefSeq" id="WP_326927178.1">
    <property type="nucleotide sequence ID" value="NZ_CP123443.1"/>
</dbReference>
<comment type="pathway">
    <text evidence="1 11">Amino-acid biosynthesis; L-serine biosynthesis; L-serine from 3-phospho-D-glycerate: step 2/3.</text>
</comment>
<evidence type="ECO:0000256" key="11">
    <source>
        <dbReference type="HAMAP-Rule" id="MF_00160"/>
    </source>
</evidence>
<feature type="binding site" evidence="11">
    <location>
        <position position="171"/>
    </location>
    <ligand>
        <name>pyridoxal 5'-phosphate</name>
        <dbReference type="ChEBI" id="CHEBI:597326"/>
    </ligand>
</feature>
<name>A0ABY8MG53_9SPIO</name>
<feature type="binding site" evidence="11">
    <location>
        <begin position="76"/>
        <end position="77"/>
    </location>
    <ligand>
        <name>pyridoxal 5'-phosphate</name>
        <dbReference type="ChEBI" id="CHEBI:597326"/>
    </ligand>
</feature>
<evidence type="ECO:0000256" key="1">
    <source>
        <dbReference type="ARBA" id="ARBA00005099"/>
    </source>
</evidence>
<keyword evidence="3 11" id="KW-0032">Aminotransferase</keyword>
<keyword evidence="11" id="KW-0963">Cytoplasm</keyword>
<feature type="binding site" evidence="11">
    <location>
        <position position="42"/>
    </location>
    <ligand>
        <name>L-glutamate</name>
        <dbReference type="ChEBI" id="CHEBI:29985"/>
    </ligand>
</feature>
<comment type="subcellular location">
    <subcellularLocation>
        <location evidence="11">Cytoplasm</location>
    </subcellularLocation>
</comment>
<evidence type="ECO:0000256" key="3">
    <source>
        <dbReference type="ARBA" id="ARBA00022576"/>
    </source>
</evidence>
<feature type="binding site" evidence="11">
    <location>
        <position position="103"/>
    </location>
    <ligand>
        <name>pyridoxal 5'-phosphate</name>
        <dbReference type="ChEBI" id="CHEBI:597326"/>
    </ligand>
</feature>
<sequence length="360" mass="40055">MKKQHNFSAGPAAIPHEVLQRAQAKLVDYEGYGLSLLELSHRGKIYEGVHSRCIRLLTEILQVPDTHRVLLLGGGATLQFGMVPMNLLHGNRRKAGIALSGAWAGKACEDLKLIAEDVHVVYDGKKQEYRSLPEMLDVPEEDVYLHLCSNETIHGVQWKHFPKVPCPIVADMSSDILSRPLEWDQFGIVYAGAQKNLGPAGLCLVVIREDLLAQCSTNIPAYLRYDIHAKNNSLYNTPPSFAVYMVMLQLEWVLERGGLSGIQQQNQTKADKLYQFIDSSDGFYSNPVERAVRSEMNVPFLLSDTNLEAAFLAEASERGMEGLKGHRSVGGMRASIYNAVKSESVDALLEFMAEFQAKNH</sequence>
<dbReference type="InterPro" id="IPR000192">
    <property type="entry name" value="Aminotrans_V_dom"/>
</dbReference>
<comment type="subunit">
    <text evidence="11">Homodimer.</text>
</comment>
<gene>
    <name evidence="11 13" type="primary">serC</name>
    <name evidence="13" type="ORF">P0082_10970</name>
</gene>